<organism evidence="1 2">
    <name type="scientific">Prevotella intermedia</name>
    <dbReference type="NCBI Taxonomy" id="28131"/>
    <lineage>
        <taxon>Bacteria</taxon>
        <taxon>Pseudomonadati</taxon>
        <taxon>Bacteroidota</taxon>
        <taxon>Bacteroidia</taxon>
        <taxon>Bacteroidales</taxon>
        <taxon>Prevotellaceae</taxon>
        <taxon>Prevotella</taxon>
    </lineage>
</organism>
<evidence type="ECO:0000313" key="1">
    <source>
        <dbReference type="EMBL" id="PJI19644.1"/>
    </source>
</evidence>
<accession>A0AAJ3VDN8</accession>
<dbReference type="Proteomes" id="UP000229102">
    <property type="component" value="Unassembled WGS sequence"/>
</dbReference>
<reference evidence="1 2" key="1">
    <citation type="submission" date="2017-11" db="EMBL/GenBank/DDBJ databases">
        <title>Genome sequencing of Prevotella intermedia KCOM 2698.</title>
        <authorList>
            <person name="Kook J.-K."/>
            <person name="Park S.-N."/>
            <person name="Lim Y.K."/>
        </authorList>
    </citation>
    <scope>NUCLEOTIDE SEQUENCE [LARGE SCALE GENOMIC DNA]</scope>
    <source>
        <strain evidence="1 2">KCOM 2698</strain>
    </source>
</reference>
<dbReference type="EMBL" id="PENF01000001">
    <property type="protein sequence ID" value="PJI19644.1"/>
    <property type="molecule type" value="Genomic_DNA"/>
</dbReference>
<proteinExistence type="predicted"/>
<gene>
    <name evidence="1" type="ORF">CTM53_01725</name>
</gene>
<sequence length="59" mass="6652">MINTLQNLLFCNAKAALLHGKSVGFASQNSRFRNAKSKLSFFLRTIFTKSRLFLNVSSI</sequence>
<comment type="caution">
    <text evidence="1">The sequence shown here is derived from an EMBL/GenBank/DDBJ whole genome shotgun (WGS) entry which is preliminary data.</text>
</comment>
<protein>
    <submittedName>
        <fullName evidence="1">Uncharacterized protein</fullName>
    </submittedName>
</protein>
<dbReference type="AlphaFoldDB" id="A0AAJ3VDN8"/>
<evidence type="ECO:0000313" key="2">
    <source>
        <dbReference type="Proteomes" id="UP000229102"/>
    </source>
</evidence>
<name>A0AAJ3VDN8_PREIN</name>